<dbReference type="NCBIfam" id="TIGR00231">
    <property type="entry name" value="small_GTP"/>
    <property type="match status" value="1"/>
</dbReference>
<dbReference type="Proteomes" id="UP000236319">
    <property type="component" value="Unassembled WGS sequence"/>
</dbReference>
<dbReference type="VEuPathDB" id="PiroplasmaDB:BOVATA_004040"/>
<protein>
    <submittedName>
        <fullName evidence="3">Small GTP-binding protein</fullName>
    </submittedName>
</protein>
<dbReference type="SMART" id="SM00174">
    <property type="entry name" value="RHO"/>
    <property type="match status" value="1"/>
</dbReference>
<dbReference type="PRINTS" id="PR00449">
    <property type="entry name" value="RASTRNSFRMNG"/>
</dbReference>
<dbReference type="RefSeq" id="XP_028865154.1">
    <property type="nucleotide sequence ID" value="XM_029009321.1"/>
</dbReference>
<dbReference type="PROSITE" id="PS51419">
    <property type="entry name" value="RAB"/>
    <property type="match status" value="1"/>
</dbReference>
<accession>A0A2H6K7D7</accession>
<keyword evidence="1" id="KW-0547">Nucleotide-binding</keyword>
<dbReference type="AlphaFoldDB" id="A0A2H6K7D7"/>
<dbReference type="GeneID" id="39872681"/>
<name>A0A2H6K7D7_9APIC</name>
<dbReference type="PANTHER" id="PTHR47978">
    <property type="match status" value="1"/>
</dbReference>
<reference evidence="3 4" key="1">
    <citation type="journal article" date="2017" name="BMC Genomics">
        <title>Whole-genome assembly of Babesia ovata and comparative genomics between closely related pathogens.</title>
        <authorList>
            <person name="Yamagishi J."/>
            <person name="Asada M."/>
            <person name="Hakimi H."/>
            <person name="Tanaka T.Q."/>
            <person name="Sugimoto C."/>
            <person name="Kawazu S."/>
        </authorList>
    </citation>
    <scope>NUCLEOTIDE SEQUENCE [LARGE SCALE GENOMIC DNA]</scope>
    <source>
        <strain evidence="3 4">Miyake</strain>
    </source>
</reference>
<dbReference type="SUPFAM" id="SSF52540">
    <property type="entry name" value="P-loop containing nucleoside triphosphate hydrolases"/>
    <property type="match status" value="1"/>
</dbReference>
<dbReference type="EMBL" id="BDSA01000001">
    <property type="protein sequence ID" value="GBE58911.1"/>
    <property type="molecule type" value="Genomic_DNA"/>
</dbReference>
<gene>
    <name evidence="3" type="ORF">BOVATA_004040</name>
</gene>
<dbReference type="Gene3D" id="3.40.50.300">
    <property type="entry name" value="P-loop containing nucleotide triphosphate hydrolases"/>
    <property type="match status" value="1"/>
</dbReference>
<organism evidence="3 4">
    <name type="scientific">Babesia ovata</name>
    <dbReference type="NCBI Taxonomy" id="189622"/>
    <lineage>
        <taxon>Eukaryota</taxon>
        <taxon>Sar</taxon>
        <taxon>Alveolata</taxon>
        <taxon>Apicomplexa</taxon>
        <taxon>Aconoidasida</taxon>
        <taxon>Piroplasmida</taxon>
        <taxon>Babesiidae</taxon>
        <taxon>Babesia</taxon>
    </lineage>
</organism>
<dbReference type="Pfam" id="PF00071">
    <property type="entry name" value="Ras"/>
    <property type="match status" value="1"/>
</dbReference>
<dbReference type="InterPro" id="IPR001806">
    <property type="entry name" value="Small_GTPase"/>
</dbReference>
<feature type="region of interest" description="Disordered" evidence="2">
    <location>
        <begin position="148"/>
        <end position="185"/>
    </location>
</feature>
<keyword evidence="4" id="KW-1185">Reference proteome</keyword>
<proteinExistence type="predicted"/>
<evidence type="ECO:0000313" key="3">
    <source>
        <dbReference type="EMBL" id="GBE58911.1"/>
    </source>
</evidence>
<sequence length="343" mass="36828">MSTGVSACKHAPSEGSGGAIVRKALLLPSEILVLIYSSTFIARSVACVSIGVPVLSCAVSRARPPELGAQRFRNAYPQSSLFPPTKQRRQLQFYFENRLYWPRLPHRLCVPVSRASAYEVVNGAGALDVVASVGFNIVVAEHDAPAAAGATDSSAAPRDRASQQGRDQASGRGAPSSSYSPDDAPAGQVSVKFDIWDTAGQERFKSIAPIYYRGAACAIVILDVSSSQSLQHATSWVNQLRVANSNETIVVLVANKVDLLGTNEENARTLENARAYAKEQSLLFVETSAKTGQNISAVFEMLAQEILRNPKRFEHPSASKASRALNVNESSSRMIKLNCCDSA</sequence>
<dbReference type="SMART" id="SM00175">
    <property type="entry name" value="RAB"/>
    <property type="match status" value="1"/>
</dbReference>
<evidence type="ECO:0000256" key="2">
    <source>
        <dbReference type="SAM" id="MobiDB-lite"/>
    </source>
</evidence>
<dbReference type="SMART" id="SM00173">
    <property type="entry name" value="RAS"/>
    <property type="match status" value="1"/>
</dbReference>
<feature type="compositionally biased region" description="Low complexity" evidence="2">
    <location>
        <begin position="174"/>
        <end position="185"/>
    </location>
</feature>
<comment type="caution">
    <text evidence="3">The sequence shown here is derived from an EMBL/GenBank/DDBJ whole genome shotgun (WGS) entry which is preliminary data.</text>
</comment>
<dbReference type="FunFam" id="3.40.50.300:FF:001447">
    <property type="entry name" value="Ras-related protein Rab-1B"/>
    <property type="match status" value="1"/>
</dbReference>
<dbReference type="PROSITE" id="PS51421">
    <property type="entry name" value="RAS"/>
    <property type="match status" value="1"/>
</dbReference>
<dbReference type="InterPro" id="IPR027417">
    <property type="entry name" value="P-loop_NTPase"/>
</dbReference>
<dbReference type="GO" id="GO:0003924">
    <property type="term" value="F:GTPase activity"/>
    <property type="evidence" value="ECO:0007669"/>
    <property type="project" value="InterPro"/>
</dbReference>
<dbReference type="GO" id="GO:0005525">
    <property type="term" value="F:GTP binding"/>
    <property type="evidence" value="ECO:0007669"/>
    <property type="project" value="InterPro"/>
</dbReference>
<dbReference type="OrthoDB" id="63533at2759"/>
<evidence type="ECO:0000313" key="4">
    <source>
        <dbReference type="Proteomes" id="UP000236319"/>
    </source>
</evidence>
<dbReference type="InterPro" id="IPR005225">
    <property type="entry name" value="Small_GTP-bd"/>
</dbReference>
<evidence type="ECO:0000256" key="1">
    <source>
        <dbReference type="ARBA" id="ARBA00022741"/>
    </source>
</evidence>